<dbReference type="InterPro" id="IPR013604">
    <property type="entry name" value="7TM_chemorcpt"/>
</dbReference>
<feature type="transmembrane region" description="Helical" evidence="6">
    <location>
        <begin position="43"/>
        <end position="62"/>
    </location>
</feature>
<keyword evidence="3 6" id="KW-0812">Transmembrane</keyword>
<accession>A0A346TLM0</accession>
<comment type="subcellular location">
    <subcellularLocation>
        <location evidence="1">Cell membrane</location>
        <topology evidence="1">Multi-pass membrane protein</topology>
    </subcellularLocation>
</comment>
<keyword evidence="4 6" id="KW-1133">Transmembrane helix</keyword>
<dbReference type="Pfam" id="PF08395">
    <property type="entry name" value="7tm_7"/>
    <property type="match status" value="1"/>
</dbReference>
<organism evidence="7">
    <name type="scientific">Meteorus pulchricornis</name>
    <dbReference type="NCBI Taxonomy" id="51522"/>
    <lineage>
        <taxon>Eukaryota</taxon>
        <taxon>Metazoa</taxon>
        <taxon>Ecdysozoa</taxon>
        <taxon>Arthropoda</taxon>
        <taxon>Hexapoda</taxon>
        <taxon>Insecta</taxon>
        <taxon>Pterygota</taxon>
        <taxon>Neoptera</taxon>
        <taxon>Endopterygota</taxon>
        <taxon>Hymenoptera</taxon>
        <taxon>Apocrita</taxon>
        <taxon>Ichneumonoidea</taxon>
        <taxon>Braconidae</taxon>
        <taxon>Meteorinae</taxon>
        <taxon>Meteorus</taxon>
    </lineage>
</organism>
<evidence type="ECO:0000313" key="7">
    <source>
        <dbReference type="EMBL" id="AXU39970.1"/>
    </source>
</evidence>
<keyword evidence="5 6" id="KW-0472">Membrane</keyword>
<proteinExistence type="evidence at transcript level"/>
<evidence type="ECO:0000256" key="4">
    <source>
        <dbReference type="ARBA" id="ARBA00022989"/>
    </source>
</evidence>
<evidence type="ECO:0000256" key="5">
    <source>
        <dbReference type="ARBA" id="ARBA00023136"/>
    </source>
</evidence>
<keyword evidence="7" id="KW-0675">Receptor</keyword>
<dbReference type="GO" id="GO:0050909">
    <property type="term" value="P:sensory perception of taste"/>
    <property type="evidence" value="ECO:0007669"/>
    <property type="project" value="InterPro"/>
</dbReference>
<evidence type="ECO:0000256" key="3">
    <source>
        <dbReference type="ARBA" id="ARBA00022692"/>
    </source>
</evidence>
<sequence>MMTEGLADWSLMKLQFQQFSMELLHQGEISFTACGFMAIDGTLLKSIISTTITYMIILLQYLQTGKLTMNEKEVGHTS</sequence>
<keyword evidence="2" id="KW-1003">Cell membrane</keyword>
<dbReference type="EMBL" id="MF685378">
    <property type="protein sequence ID" value="AXU39970.1"/>
    <property type="molecule type" value="mRNA"/>
</dbReference>
<dbReference type="GO" id="GO:0005886">
    <property type="term" value="C:plasma membrane"/>
    <property type="evidence" value="ECO:0007669"/>
    <property type="project" value="UniProtKB-SubCell"/>
</dbReference>
<evidence type="ECO:0000256" key="6">
    <source>
        <dbReference type="SAM" id="Phobius"/>
    </source>
</evidence>
<protein>
    <submittedName>
        <fullName evidence="7">Gustatory receptor</fullName>
    </submittedName>
</protein>
<evidence type="ECO:0000256" key="1">
    <source>
        <dbReference type="ARBA" id="ARBA00004651"/>
    </source>
</evidence>
<dbReference type="AlphaFoldDB" id="A0A346TLM0"/>
<name>A0A346TLM0_9HYME</name>
<evidence type="ECO:0000256" key="2">
    <source>
        <dbReference type="ARBA" id="ARBA00022475"/>
    </source>
</evidence>
<reference evidence="7" key="1">
    <citation type="submission" date="2017-08" db="EMBL/GenBank/DDBJ databases">
        <authorList>
            <person name="de Groot N.N."/>
        </authorList>
    </citation>
    <scope>NUCLEOTIDE SEQUENCE</scope>
</reference>